<keyword evidence="3" id="KW-0238">DNA-binding</keyword>
<dbReference type="Proteomes" id="UP000669239">
    <property type="component" value="Unassembled WGS sequence"/>
</dbReference>
<name>A0AAX1SC17_9FIRM</name>
<dbReference type="Proteomes" id="UP001299608">
    <property type="component" value="Unassembled WGS sequence"/>
</dbReference>
<evidence type="ECO:0000313" key="9">
    <source>
        <dbReference type="Proteomes" id="UP001299608"/>
    </source>
</evidence>
<dbReference type="GO" id="GO:0003700">
    <property type="term" value="F:DNA-binding transcription factor activity"/>
    <property type="evidence" value="ECO:0007669"/>
    <property type="project" value="TreeGrafter"/>
</dbReference>
<dbReference type="Pfam" id="PF00356">
    <property type="entry name" value="LacI"/>
    <property type="match status" value="1"/>
</dbReference>
<reference evidence="7" key="2">
    <citation type="submission" date="2020-02" db="EMBL/GenBank/DDBJ databases">
        <authorList>
            <person name="Littmann E."/>
            <person name="Sorbara M."/>
        </authorList>
    </citation>
    <scope>NUCLEOTIDE SEQUENCE</scope>
    <source>
        <strain evidence="7">MSK.1.17</strain>
    </source>
</reference>
<dbReference type="PROSITE" id="PS00356">
    <property type="entry name" value="HTH_LACI_1"/>
    <property type="match status" value="1"/>
</dbReference>
<dbReference type="Gene3D" id="3.40.50.2300">
    <property type="match status" value="2"/>
</dbReference>
<sequence length="335" mass="36950">MTTIKDIAELANVSATTVSLILNGKAKERRITEATIKRVTDAMKELDYKPNLSARRLRNSGTARPVIALYWPLDTRVSILAVFLNVFRMEARKQGFDCELVIQTFENDRLKEDATAIIQNSYSGIIVGAASVRDIEYLESISPRMPVVLINRSSGRFSTVSTDQSKIGTCAARLIHKKGHDSAVLIGVDNPFLASGLRTRAFLEACAGLGIRISQDHIIQAPNTMAGGALAARAYCSLHQPPKMVFFESDYMALGALGVFHEQGIRIPEDLEMLAIAMMDSEYSEFSYPPLSTINMPIHEIMNGVITILMEQIRTNNDTPVHVMAEAGVTLRKSF</sequence>
<protein>
    <submittedName>
        <fullName evidence="6">LacI family transcriptional regulator</fullName>
    </submittedName>
</protein>
<dbReference type="InterPro" id="IPR000843">
    <property type="entry name" value="HTH_LacI"/>
</dbReference>
<dbReference type="RefSeq" id="WP_117563376.1">
    <property type="nucleotide sequence ID" value="NZ_JAAITT010000023.1"/>
</dbReference>
<dbReference type="Pfam" id="PF13377">
    <property type="entry name" value="Peripla_BP_3"/>
    <property type="match status" value="1"/>
</dbReference>
<dbReference type="InterPro" id="IPR046335">
    <property type="entry name" value="LacI/GalR-like_sensor"/>
</dbReference>
<comment type="caution">
    <text evidence="6">The sequence shown here is derived from an EMBL/GenBank/DDBJ whole genome shotgun (WGS) entry which is preliminary data.</text>
</comment>
<keyword evidence="8" id="KW-1185">Reference proteome</keyword>
<dbReference type="SUPFAM" id="SSF53822">
    <property type="entry name" value="Periplasmic binding protein-like I"/>
    <property type="match status" value="1"/>
</dbReference>
<evidence type="ECO:0000256" key="1">
    <source>
        <dbReference type="ARBA" id="ARBA00022491"/>
    </source>
</evidence>
<keyword evidence="4" id="KW-0804">Transcription</keyword>
<evidence type="ECO:0000256" key="3">
    <source>
        <dbReference type="ARBA" id="ARBA00023125"/>
    </source>
</evidence>
<evidence type="ECO:0000259" key="5">
    <source>
        <dbReference type="PROSITE" id="PS50932"/>
    </source>
</evidence>
<dbReference type="AlphaFoldDB" id="A0AAX1SC17"/>
<accession>A0AAX1SC17</accession>
<dbReference type="Gene3D" id="1.10.260.40">
    <property type="entry name" value="lambda repressor-like DNA-binding domains"/>
    <property type="match status" value="1"/>
</dbReference>
<evidence type="ECO:0000313" key="6">
    <source>
        <dbReference type="EMBL" id="MCG4748038.1"/>
    </source>
</evidence>
<dbReference type="CDD" id="cd01392">
    <property type="entry name" value="HTH_LacI"/>
    <property type="match status" value="1"/>
</dbReference>
<feature type="domain" description="HTH lacI-type" evidence="5">
    <location>
        <begin position="2"/>
        <end position="59"/>
    </location>
</feature>
<dbReference type="PANTHER" id="PTHR30146:SF95">
    <property type="entry name" value="RIBOSE OPERON REPRESSOR"/>
    <property type="match status" value="1"/>
</dbReference>
<keyword evidence="1" id="KW-0678">Repressor</keyword>
<reference evidence="7 8" key="1">
    <citation type="journal article" date="2020" name="Cell Host Microbe">
        <title>Functional and Genomic Variation between Human-Derived Isolates of Lachnospiraceae Reveals Inter- and Intra-Species Diversity.</title>
        <authorList>
            <person name="Sorbara M.T."/>
            <person name="Littmann E.R."/>
            <person name="Fontana E."/>
            <person name="Moody T.U."/>
            <person name="Kohout C.E."/>
            <person name="Gjonbalaj M."/>
            <person name="Eaton V."/>
            <person name="Seok R."/>
            <person name="Leiner I.M."/>
            <person name="Pamer E.G."/>
        </authorList>
    </citation>
    <scope>NUCLEOTIDE SEQUENCE [LARGE SCALE GENOMIC DNA]</scope>
    <source>
        <strain evidence="7 8">MSK.1.17</strain>
    </source>
</reference>
<evidence type="ECO:0000256" key="4">
    <source>
        <dbReference type="ARBA" id="ARBA00023163"/>
    </source>
</evidence>
<dbReference type="EMBL" id="JAKNGE010000031">
    <property type="protein sequence ID" value="MCG4748038.1"/>
    <property type="molecule type" value="Genomic_DNA"/>
</dbReference>
<dbReference type="PROSITE" id="PS50932">
    <property type="entry name" value="HTH_LACI_2"/>
    <property type="match status" value="1"/>
</dbReference>
<evidence type="ECO:0000313" key="7">
    <source>
        <dbReference type="EMBL" id="NSJ50222.1"/>
    </source>
</evidence>
<evidence type="ECO:0000313" key="8">
    <source>
        <dbReference type="Proteomes" id="UP000669239"/>
    </source>
</evidence>
<dbReference type="PANTHER" id="PTHR30146">
    <property type="entry name" value="LACI-RELATED TRANSCRIPTIONAL REPRESSOR"/>
    <property type="match status" value="1"/>
</dbReference>
<dbReference type="EMBL" id="JAAITT010000023">
    <property type="protein sequence ID" value="NSJ50222.1"/>
    <property type="molecule type" value="Genomic_DNA"/>
</dbReference>
<dbReference type="InterPro" id="IPR028082">
    <property type="entry name" value="Peripla_BP_I"/>
</dbReference>
<dbReference type="SMART" id="SM00354">
    <property type="entry name" value="HTH_LACI"/>
    <property type="match status" value="1"/>
</dbReference>
<dbReference type="InterPro" id="IPR010982">
    <property type="entry name" value="Lambda_DNA-bd_dom_sf"/>
</dbReference>
<keyword evidence="2" id="KW-0805">Transcription regulation</keyword>
<reference evidence="6" key="3">
    <citation type="submission" date="2022-01" db="EMBL/GenBank/DDBJ databases">
        <title>Collection of gut derived symbiotic bacterial strains cultured from healthy donors.</title>
        <authorList>
            <person name="Lin H."/>
            <person name="Kohout C."/>
            <person name="Waligurski E."/>
            <person name="Pamer E.G."/>
        </authorList>
    </citation>
    <scope>NUCLEOTIDE SEQUENCE</scope>
    <source>
        <strain evidence="6">DFI.6.55</strain>
    </source>
</reference>
<organism evidence="6 9">
    <name type="scientific">Enterocloster aldenensis</name>
    <dbReference type="NCBI Taxonomy" id="358742"/>
    <lineage>
        <taxon>Bacteria</taxon>
        <taxon>Bacillati</taxon>
        <taxon>Bacillota</taxon>
        <taxon>Clostridia</taxon>
        <taxon>Lachnospirales</taxon>
        <taxon>Lachnospiraceae</taxon>
        <taxon>Enterocloster</taxon>
    </lineage>
</organism>
<proteinExistence type="predicted"/>
<dbReference type="SUPFAM" id="SSF47413">
    <property type="entry name" value="lambda repressor-like DNA-binding domains"/>
    <property type="match status" value="1"/>
</dbReference>
<gene>
    <name evidence="7" type="ORF">G5B36_16155</name>
    <name evidence="6" type="ORF">L0N08_21690</name>
</gene>
<evidence type="ECO:0000256" key="2">
    <source>
        <dbReference type="ARBA" id="ARBA00023015"/>
    </source>
</evidence>
<dbReference type="GO" id="GO:0000976">
    <property type="term" value="F:transcription cis-regulatory region binding"/>
    <property type="evidence" value="ECO:0007669"/>
    <property type="project" value="TreeGrafter"/>
</dbReference>